<keyword evidence="7" id="KW-0067">ATP-binding</keyword>
<dbReference type="InterPro" id="IPR035907">
    <property type="entry name" value="Hppk_sf"/>
</dbReference>
<dbReference type="GO" id="GO:0016301">
    <property type="term" value="F:kinase activity"/>
    <property type="evidence" value="ECO:0007669"/>
    <property type="project" value="UniProtKB-KW"/>
</dbReference>
<evidence type="ECO:0000256" key="8">
    <source>
        <dbReference type="ARBA" id="ARBA00022909"/>
    </source>
</evidence>
<dbReference type="AlphaFoldDB" id="A0A0S7BN22"/>
<reference evidence="10" key="1">
    <citation type="submission" date="2015-07" db="EMBL/GenBank/DDBJ databases">
        <title>Draft Genome Sequences of Anaerolinea thermolimosa IMO-1, Bellilinea caldifistulae GOMI-1, Leptolinea tardivitalis YMTK-2, Levilinea saccharolytica KIBI-1,Longilinea arvoryzae KOME-1, Previously Described as Members of the Anaerolineaceae (Chloroflexi).</title>
        <authorList>
            <person name="Sekiguchi Y."/>
            <person name="Ohashi A."/>
            <person name="Matsuura N."/>
            <person name="Tourlousse M.D."/>
        </authorList>
    </citation>
    <scope>NUCLEOTIDE SEQUENCE [LARGE SCALE GENOMIC DNA]</scope>
    <source>
        <strain evidence="10">KOME-1</strain>
    </source>
</reference>
<dbReference type="OrthoDB" id="9808041at2"/>
<dbReference type="SUPFAM" id="SSF55083">
    <property type="entry name" value="6-hydroxymethyl-7,8-dihydropterin pyrophosphokinase, HPPK"/>
    <property type="match status" value="1"/>
</dbReference>
<organism evidence="10">
    <name type="scientific">Longilinea arvoryzae</name>
    <dbReference type="NCBI Taxonomy" id="360412"/>
    <lineage>
        <taxon>Bacteria</taxon>
        <taxon>Bacillati</taxon>
        <taxon>Chloroflexota</taxon>
        <taxon>Anaerolineae</taxon>
        <taxon>Anaerolineales</taxon>
        <taxon>Anaerolineaceae</taxon>
        <taxon>Longilinea</taxon>
    </lineage>
</organism>
<dbReference type="PANTHER" id="PTHR43071:SF1">
    <property type="entry name" value="2-AMINO-4-HYDROXY-6-HYDROXYMETHYLDIHYDROPTERIDINE PYROPHOSPHOKINASE"/>
    <property type="match status" value="1"/>
</dbReference>
<dbReference type="Gene3D" id="3.30.70.560">
    <property type="entry name" value="7,8-Dihydro-6-hydroxymethylpterin-pyrophosphokinase HPPK"/>
    <property type="match status" value="1"/>
</dbReference>
<dbReference type="InterPro" id="IPR015018">
    <property type="entry name" value="DUF1905"/>
</dbReference>
<sequence>MTETIFLALGTNLGDRVENLRAALEALLAVVEIKRVSPVYETPPWGVTDQPAFLNMVLQAETELDPPGLLRALKDMEVRLGRRPNVRYGPRLIDLDILFYGRQVVELENLSIPHPRLPERAFVLVPLAAVAPDLRHPVLHKTISELLAAVDASEIQPFEAVVYAPKIEPAGPAGGSALIHLPPFSPAALGKGRKPVSANLNGYVFRSSVFPENRVRQYLVINAQMRSAASLAQGQVIAASLVPDREPRSVSLPADLVQALAAESAAQARFSALALSHQREYVNWIEAAKRPETRARRIAETLHKLLA</sequence>
<dbReference type="EMBL" id="DF967972">
    <property type="protein sequence ID" value="GAP15403.1"/>
    <property type="molecule type" value="Genomic_DNA"/>
</dbReference>
<dbReference type="GO" id="GO:0003848">
    <property type="term" value="F:2-amino-4-hydroxy-6-hydroxymethyldihydropteridine diphosphokinase activity"/>
    <property type="evidence" value="ECO:0007669"/>
    <property type="project" value="UniProtKB-EC"/>
</dbReference>
<keyword evidence="6 10" id="KW-0418">Kinase</keyword>
<comment type="catalytic activity">
    <reaction evidence="1">
        <text>6-hydroxymethyl-7,8-dihydropterin + ATP = (7,8-dihydropterin-6-yl)methyl diphosphate + AMP + H(+)</text>
        <dbReference type="Rhea" id="RHEA:11412"/>
        <dbReference type="ChEBI" id="CHEBI:15378"/>
        <dbReference type="ChEBI" id="CHEBI:30616"/>
        <dbReference type="ChEBI" id="CHEBI:44841"/>
        <dbReference type="ChEBI" id="CHEBI:72950"/>
        <dbReference type="ChEBI" id="CHEBI:456215"/>
        <dbReference type="EC" id="2.7.6.3"/>
    </reaction>
</comment>
<comment type="pathway">
    <text evidence="2">Cofactor biosynthesis; tetrahydrofolate biosynthesis; 2-amino-4-hydroxy-6-hydroxymethyl-7,8-dihydropteridine diphosphate from 7,8-dihydroneopterin triphosphate: step 4/4.</text>
</comment>
<keyword evidence="4" id="KW-0808">Transferase</keyword>
<dbReference type="CDD" id="cd00483">
    <property type="entry name" value="HPPK"/>
    <property type="match status" value="1"/>
</dbReference>
<dbReference type="Proteomes" id="UP000055060">
    <property type="component" value="Unassembled WGS sequence"/>
</dbReference>
<dbReference type="PROSITE" id="PS00794">
    <property type="entry name" value="HPPK"/>
    <property type="match status" value="1"/>
</dbReference>
<evidence type="ECO:0000256" key="6">
    <source>
        <dbReference type="ARBA" id="ARBA00022777"/>
    </source>
</evidence>
<evidence type="ECO:0000256" key="2">
    <source>
        <dbReference type="ARBA" id="ARBA00005051"/>
    </source>
</evidence>
<dbReference type="GO" id="GO:0005524">
    <property type="term" value="F:ATP binding"/>
    <property type="evidence" value="ECO:0007669"/>
    <property type="project" value="UniProtKB-KW"/>
</dbReference>
<dbReference type="GO" id="GO:0046654">
    <property type="term" value="P:tetrahydrofolate biosynthetic process"/>
    <property type="evidence" value="ECO:0007669"/>
    <property type="project" value="UniProtKB-UniPathway"/>
</dbReference>
<dbReference type="InterPro" id="IPR037079">
    <property type="entry name" value="AF2212/PG0164-like_sf"/>
</dbReference>
<evidence type="ECO:0000313" key="11">
    <source>
        <dbReference type="Proteomes" id="UP000055060"/>
    </source>
</evidence>
<protein>
    <recommendedName>
        <fullName evidence="3">2-amino-4-hydroxy-6-hydroxymethyldihydropteridine diphosphokinase</fullName>
        <ecNumber evidence="3">2.7.6.3</ecNumber>
    </recommendedName>
</protein>
<keyword evidence="11" id="KW-1185">Reference proteome</keyword>
<dbReference type="Pfam" id="PF08922">
    <property type="entry name" value="DUF1905"/>
    <property type="match status" value="1"/>
</dbReference>
<evidence type="ECO:0000256" key="3">
    <source>
        <dbReference type="ARBA" id="ARBA00013253"/>
    </source>
</evidence>
<evidence type="ECO:0000313" key="10">
    <source>
        <dbReference type="EMBL" id="GAP15403.1"/>
    </source>
</evidence>
<feature type="domain" description="7,8-dihydro-6-hydroxymethylpterin-pyrophosphokinase" evidence="9">
    <location>
        <begin position="87"/>
        <end position="98"/>
    </location>
</feature>
<dbReference type="SUPFAM" id="SSF141694">
    <property type="entry name" value="AF2212/PG0164-like"/>
    <property type="match status" value="1"/>
</dbReference>
<dbReference type="GO" id="GO:0046656">
    <property type="term" value="P:folic acid biosynthetic process"/>
    <property type="evidence" value="ECO:0007669"/>
    <property type="project" value="UniProtKB-KW"/>
</dbReference>
<keyword evidence="8" id="KW-0289">Folate biosynthesis</keyword>
<evidence type="ECO:0000256" key="4">
    <source>
        <dbReference type="ARBA" id="ARBA00022679"/>
    </source>
</evidence>
<dbReference type="PANTHER" id="PTHR43071">
    <property type="entry name" value="2-AMINO-4-HYDROXY-6-HYDROXYMETHYLDIHYDROPTERIDINE PYROPHOSPHOKINASE"/>
    <property type="match status" value="1"/>
</dbReference>
<dbReference type="RefSeq" id="WP_075074584.1">
    <property type="nucleotide sequence ID" value="NZ_DF967972.1"/>
</dbReference>
<keyword evidence="5" id="KW-0547">Nucleotide-binding</keyword>
<dbReference type="InterPro" id="IPR000550">
    <property type="entry name" value="Hppk"/>
</dbReference>
<evidence type="ECO:0000256" key="1">
    <source>
        <dbReference type="ARBA" id="ARBA00000198"/>
    </source>
</evidence>
<dbReference type="Pfam" id="PF01288">
    <property type="entry name" value="HPPK"/>
    <property type="match status" value="1"/>
</dbReference>
<evidence type="ECO:0000256" key="7">
    <source>
        <dbReference type="ARBA" id="ARBA00022840"/>
    </source>
</evidence>
<dbReference type="EC" id="2.7.6.3" evidence="3"/>
<dbReference type="STRING" id="360412.LARV_03189"/>
<evidence type="ECO:0000259" key="9">
    <source>
        <dbReference type="PROSITE" id="PS00794"/>
    </source>
</evidence>
<gene>
    <name evidence="10" type="ORF">LARV_03189</name>
</gene>
<name>A0A0S7BN22_9CHLR</name>
<evidence type="ECO:0000256" key="5">
    <source>
        <dbReference type="ARBA" id="ARBA00022741"/>
    </source>
</evidence>
<dbReference type="Gene3D" id="2.40.30.100">
    <property type="entry name" value="AF2212/PG0164-like"/>
    <property type="match status" value="1"/>
</dbReference>
<dbReference type="UniPathway" id="UPA00077">
    <property type="reaction ID" value="UER00155"/>
</dbReference>
<dbReference type="Pfam" id="PF13376">
    <property type="entry name" value="OmdA"/>
    <property type="match status" value="1"/>
</dbReference>
<accession>A0A0S7BN22</accession>
<dbReference type="NCBIfam" id="TIGR01498">
    <property type="entry name" value="folK"/>
    <property type="match status" value="1"/>
</dbReference>
<proteinExistence type="predicted"/>